<feature type="coiled-coil region" evidence="1">
    <location>
        <begin position="5"/>
        <end position="32"/>
    </location>
</feature>
<dbReference type="AlphaFoldDB" id="A0ABD0TTD4"/>
<sequence>MNQIKTTVEERMSSMEGQVEDLRDMIKKMLEVHNQATASVTRNGEGRSTNSVIRREEDEAEIEGYEELIKQPLLALRILPLRVVTAQPLSPLPCQKASLIENKGNELLFKIFRTAAFIVWILPEADFDVTNLPNWFGKK</sequence>
<reference evidence="2 3" key="1">
    <citation type="journal article" date="2024" name="Plant Biotechnol. J.">
        <title>Dendrobium thyrsiflorum genome and its molecular insights into genes involved in important horticultural traits.</title>
        <authorList>
            <person name="Chen B."/>
            <person name="Wang J.Y."/>
            <person name="Zheng P.J."/>
            <person name="Li K.L."/>
            <person name="Liang Y.M."/>
            <person name="Chen X.F."/>
            <person name="Zhang C."/>
            <person name="Zhao X."/>
            <person name="He X."/>
            <person name="Zhang G.Q."/>
            <person name="Liu Z.J."/>
            <person name="Xu Q."/>
        </authorList>
    </citation>
    <scope>NUCLEOTIDE SEQUENCE [LARGE SCALE GENOMIC DNA]</scope>
    <source>
        <strain evidence="2">GZMU011</strain>
    </source>
</reference>
<dbReference type="EMBL" id="JANQDX010000060">
    <property type="protein sequence ID" value="KAL0902909.1"/>
    <property type="molecule type" value="Genomic_DNA"/>
</dbReference>
<comment type="caution">
    <text evidence="2">The sequence shown here is derived from an EMBL/GenBank/DDBJ whole genome shotgun (WGS) entry which is preliminary data.</text>
</comment>
<accession>A0ABD0TTD4</accession>
<proteinExistence type="predicted"/>
<organism evidence="2 3">
    <name type="scientific">Dendrobium thyrsiflorum</name>
    <name type="common">Pinecone-like raceme dendrobium</name>
    <name type="synonym">Orchid</name>
    <dbReference type="NCBI Taxonomy" id="117978"/>
    <lineage>
        <taxon>Eukaryota</taxon>
        <taxon>Viridiplantae</taxon>
        <taxon>Streptophyta</taxon>
        <taxon>Embryophyta</taxon>
        <taxon>Tracheophyta</taxon>
        <taxon>Spermatophyta</taxon>
        <taxon>Magnoliopsida</taxon>
        <taxon>Liliopsida</taxon>
        <taxon>Asparagales</taxon>
        <taxon>Orchidaceae</taxon>
        <taxon>Epidendroideae</taxon>
        <taxon>Malaxideae</taxon>
        <taxon>Dendrobiinae</taxon>
        <taxon>Dendrobium</taxon>
    </lineage>
</organism>
<keyword evidence="1" id="KW-0175">Coiled coil</keyword>
<name>A0ABD0TTD4_DENTH</name>
<dbReference type="Proteomes" id="UP001552299">
    <property type="component" value="Unassembled WGS sequence"/>
</dbReference>
<keyword evidence="3" id="KW-1185">Reference proteome</keyword>
<evidence type="ECO:0000256" key="1">
    <source>
        <dbReference type="SAM" id="Coils"/>
    </source>
</evidence>
<protein>
    <submittedName>
        <fullName evidence="2">Uncharacterized protein</fullName>
    </submittedName>
</protein>
<evidence type="ECO:0000313" key="2">
    <source>
        <dbReference type="EMBL" id="KAL0902909.1"/>
    </source>
</evidence>
<evidence type="ECO:0000313" key="3">
    <source>
        <dbReference type="Proteomes" id="UP001552299"/>
    </source>
</evidence>
<gene>
    <name evidence="2" type="ORF">M5K25_028403</name>
</gene>